<dbReference type="Proteomes" id="UP001174934">
    <property type="component" value="Unassembled WGS sequence"/>
</dbReference>
<dbReference type="Gene3D" id="3.40.50.300">
    <property type="entry name" value="P-loop containing nucleotide triphosphate hydrolases"/>
    <property type="match status" value="1"/>
</dbReference>
<dbReference type="EMBL" id="JAULSR010000002">
    <property type="protein sequence ID" value="KAK0630431.1"/>
    <property type="molecule type" value="Genomic_DNA"/>
</dbReference>
<dbReference type="AlphaFoldDB" id="A0AA39XB50"/>
<accession>A0AA39XB50</accession>
<evidence type="ECO:0000256" key="1">
    <source>
        <dbReference type="SAM" id="Coils"/>
    </source>
</evidence>
<gene>
    <name evidence="2" type="ORF">B0T17DRAFT_220633</name>
</gene>
<name>A0AA39XB50_9PEZI</name>
<dbReference type="InterPro" id="IPR027417">
    <property type="entry name" value="P-loop_NTPase"/>
</dbReference>
<keyword evidence="3" id="KW-1185">Reference proteome</keyword>
<evidence type="ECO:0000313" key="3">
    <source>
        <dbReference type="Proteomes" id="UP001174934"/>
    </source>
</evidence>
<keyword evidence="1" id="KW-0175">Coiled coil</keyword>
<evidence type="ECO:0008006" key="4">
    <source>
        <dbReference type="Google" id="ProtNLM"/>
    </source>
</evidence>
<evidence type="ECO:0000313" key="2">
    <source>
        <dbReference type="EMBL" id="KAK0630431.1"/>
    </source>
</evidence>
<reference evidence="2" key="1">
    <citation type="submission" date="2023-06" db="EMBL/GenBank/DDBJ databases">
        <title>Genome-scale phylogeny and comparative genomics of the fungal order Sordariales.</title>
        <authorList>
            <consortium name="Lawrence Berkeley National Laboratory"/>
            <person name="Hensen N."/>
            <person name="Bonometti L."/>
            <person name="Westerberg I."/>
            <person name="Brannstrom I.O."/>
            <person name="Guillou S."/>
            <person name="Cros-Aarteil S."/>
            <person name="Calhoun S."/>
            <person name="Haridas S."/>
            <person name="Kuo A."/>
            <person name="Mondo S."/>
            <person name="Pangilinan J."/>
            <person name="Riley R."/>
            <person name="LaButti K."/>
            <person name="Andreopoulos B."/>
            <person name="Lipzen A."/>
            <person name="Chen C."/>
            <person name="Yanf M."/>
            <person name="Daum C."/>
            <person name="Ng V."/>
            <person name="Clum A."/>
            <person name="Steindorff A."/>
            <person name="Ohm R."/>
            <person name="Martin F."/>
            <person name="Silar P."/>
            <person name="Natvig D."/>
            <person name="Lalanne C."/>
            <person name="Gautier V."/>
            <person name="Ament-velasquez S.L."/>
            <person name="Kruys A."/>
            <person name="Hutchinson M.I."/>
            <person name="Powell A.J."/>
            <person name="Barry K."/>
            <person name="Miller A.N."/>
            <person name="Grigoriev I.V."/>
            <person name="Debuchy R."/>
            <person name="Gladieux P."/>
            <person name="Thoren M.H."/>
            <person name="Johannesson H."/>
        </authorList>
    </citation>
    <scope>NUCLEOTIDE SEQUENCE</scope>
    <source>
        <strain evidence="2">SMH3391-2</strain>
    </source>
</reference>
<proteinExistence type="predicted"/>
<sequence length="380" mass="41570">MDPLSIAASITALVATARKVYGVLSGLTSSIVNAPESVRATLATVSQMKSALIEVQQLIQAVDTLPSTRKALIRLDHIAITFSQCVIVLTKLESLVCHAEFRVSAESNGTGKFATRLRWAFSEREKKVSRLLPQLEAQKSCLTLMVSVLRCQSDIEAVRDRDRLQDTLDMVLQQNESLASRLESLETSLAGDDDRSVRFLDNSSAFDLLDDADSASIQSTLTRPRGSKGRTAGSSLMGFARPFEATLMSSWVYGRVRPTNECDNMSVSSYTLRSKSWSMLSGLSLNDISAIAVFRLPMTINDISRISPDSTFGKMMSGGSERPLPVLVPVTGRREMKVVVVGDPGVNKTRLIHTYVTKRLPNGGQQLLSTVLEQYITTTT</sequence>
<protein>
    <recommendedName>
        <fullName evidence="4">Fungal N-terminal domain-containing protein</fullName>
    </recommendedName>
</protein>
<feature type="coiled-coil region" evidence="1">
    <location>
        <begin position="161"/>
        <end position="188"/>
    </location>
</feature>
<comment type="caution">
    <text evidence="2">The sequence shown here is derived from an EMBL/GenBank/DDBJ whole genome shotgun (WGS) entry which is preliminary data.</text>
</comment>
<organism evidence="2 3">
    <name type="scientific">Bombardia bombarda</name>
    <dbReference type="NCBI Taxonomy" id="252184"/>
    <lineage>
        <taxon>Eukaryota</taxon>
        <taxon>Fungi</taxon>
        <taxon>Dikarya</taxon>
        <taxon>Ascomycota</taxon>
        <taxon>Pezizomycotina</taxon>
        <taxon>Sordariomycetes</taxon>
        <taxon>Sordariomycetidae</taxon>
        <taxon>Sordariales</taxon>
        <taxon>Lasiosphaeriaceae</taxon>
        <taxon>Bombardia</taxon>
    </lineage>
</organism>